<reference evidence="2" key="1">
    <citation type="submission" date="2023-04" db="EMBL/GenBank/DDBJ databases">
        <authorList>
            <person name="Vijverberg K."/>
            <person name="Xiong W."/>
            <person name="Schranz E."/>
        </authorList>
    </citation>
    <scope>NUCLEOTIDE SEQUENCE</scope>
</reference>
<evidence type="ECO:0000256" key="1">
    <source>
        <dbReference type="SAM" id="MobiDB-lite"/>
    </source>
</evidence>
<feature type="region of interest" description="Disordered" evidence="1">
    <location>
        <begin position="57"/>
        <end position="128"/>
    </location>
</feature>
<sequence>MPPHHHSSLEDQSFASVADQLAQLVAITIANNNRLDAIVAKLSETTEILTTTFIKRTNIGTITSQPLPSSPPTPPPTSPSQPWMLTTPTSPPSTRSTPSPSPIQLKIQPSSPPSPKEPLPQTSLATTY</sequence>
<organism evidence="2 3">
    <name type="scientific">Lactuca saligna</name>
    <name type="common">Willowleaf lettuce</name>
    <dbReference type="NCBI Taxonomy" id="75948"/>
    <lineage>
        <taxon>Eukaryota</taxon>
        <taxon>Viridiplantae</taxon>
        <taxon>Streptophyta</taxon>
        <taxon>Embryophyta</taxon>
        <taxon>Tracheophyta</taxon>
        <taxon>Spermatophyta</taxon>
        <taxon>Magnoliopsida</taxon>
        <taxon>eudicotyledons</taxon>
        <taxon>Gunneridae</taxon>
        <taxon>Pentapetalae</taxon>
        <taxon>asterids</taxon>
        <taxon>campanulids</taxon>
        <taxon>Asterales</taxon>
        <taxon>Asteraceae</taxon>
        <taxon>Cichorioideae</taxon>
        <taxon>Cichorieae</taxon>
        <taxon>Lactucinae</taxon>
        <taxon>Lactuca</taxon>
    </lineage>
</organism>
<name>A0AA35VSZ7_LACSI</name>
<proteinExistence type="predicted"/>
<dbReference type="Proteomes" id="UP001177003">
    <property type="component" value="Chromosome 2"/>
</dbReference>
<evidence type="ECO:0000313" key="2">
    <source>
        <dbReference type="EMBL" id="CAI9272455.1"/>
    </source>
</evidence>
<gene>
    <name evidence="2" type="ORF">LSALG_LOCUS12676</name>
</gene>
<protein>
    <submittedName>
        <fullName evidence="2">Uncharacterized protein</fullName>
    </submittedName>
</protein>
<accession>A0AA35VSZ7</accession>
<evidence type="ECO:0000313" key="3">
    <source>
        <dbReference type="Proteomes" id="UP001177003"/>
    </source>
</evidence>
<keyword evidence="3" id="KW-1185">Reference proteome</keyword>
<dbReference type="AlphaFoldDB" id="A0AA35VSZ7"/>
<feature type="compositionally biased region" description="Pro residues" evidence="1">
    <location>
        <begin position="68"/>
        <end position="79"/>
    </location>
</feature>
<dbReference type="EMBL" id="OX465078">
    <property type="protein sequence ID" value="CAI9272455.1"/>
    <property type="molecule type" value="Genomic_DNA"/>
</dbReference>
<feature type="compositionally biased region" description="Low complexity" evidence="1">
    <location>
        <begin position="80"/>
        <end position="109"/>
    </location>
</feature>